<gene>
    <name evidence="2" type="ORF">SAMN06265339_0252</name>
</gene>
<protein>
    <recommendedName>
        <fullName evidence="4">DUF948 domain-containing protein</fullName>
    </recommendedName>
</protein>
<keyword evidence="1" id="KW-0472">Membrane</keyword>
<keyword evidence="1" id="KW-0812">Transmembrane</keyword>
<evidence type="ECO:0000313" key="2">
    <source>
        <dbReference type="EMBL" id="SMP04813.1"/>
    </source>
</evidence>
<proteinExistence type="predicted"/>
<reference evidence="2 3" key="1">
    <citation type="submission" date="2017-05" db="EMBL/GenBank/DDBJ databases">
        <authorList>
            <person name="Varghese N."/>
            <person name="Submissions S."/>
        </authorList>
    </citation>
    <scope>NUCLEOTIDE SEQUENCE [LARGE SCALE GENOMIC DNA]</scope>
    <source>
        <strain evidence="2 3">DSM 15522</strain>
    </source>
</reference>
<accession>A0ABY1NBF7</accession>
<keyword evidence="1" id="KW-1133">Transmembrane helix</keyword>
<name>A0ABY1NBF7_9BACT</name>
<feature type="transmembrane region" description="Helical" evidence="1">
    <location>
        <begin position="6"/>
        <end position="28"/>
    </location>
</feature>
<evidence type="ECO:0000256" key="1">
    <source>
        <dbReference type="SAM" id="Phobius"/>
    </source>
</evidence>
<evidence type="ECO:0000313" key="3">
    <source>
        <dbReference type="Proteomes" id="UP001157911"/>
    </source>
</evidence>
<dbReference type="EMBL" id="FXUB01000001">
    <property type="protein sequence ID" value="SMP04813.1"/>
    <property type="molecule type" value="Genomic_DNA"/>
</dbReference>
<comment type="caution">
    <text evidence="2">The sequence shown here is derived from an EMBL/GenBank/DDBJ whole genome shotgun (WGS) entry which is preliminary data.</text>
</comment>
<evidence type="ECO:0008006" key="4">
    <source>
        <dbReference type="Google" id="ProtNLM"/>
    </source>
</evidence>
<organism evidence="2 3">
    <name type="scientific">Desulfurobacterium pacificum</name>
    <dbReference type="NCBI Taxonomy" id="240166"/>
    <lineage>
        <taxon>Bacteria</taxon>
        <taxon>Pseudomonadati</taxon>
        <taxon>Aquificota</taxon>
        <taxon>Aquificia</taxon>
        <taxon>Desulfurobacteriales</taxon>
        <taxon>Desulfurobacteriaceae</taxon>
        <taxon>Desulfurobacterium</taxon>
    </lineage>
</organism>
<keyword evidence="3" id="KW-1185">Reference proteome</keyword>
<sequence>MVVGEGALVVIALCMVILTIALIVLTVVSYRLLKKLEESIDTVNNQLRPAVLELKKTILTLTEAFQIVNDFVSITKKFRRKGGKEQ</sequence>
<dbReference type="RefSeq" id="WP_283399761.1">
    <property type="nucleotide sequence ID" value="NZ_FXUB01000001.1"/>
</dbReference>
<dbReference type="Proteomes" id="UP001157911">
    <property type="component" value="Unassembled WGS sequence"/>
</dbReference>